<sequence>MDLQKHSVSMGHFRRGLRAPARLLGLGPHRPSTTGSGPRAGPGALTKKREQTQLPARLAGQDKPSGMPRHSSPTRGKDQGAPVRPRYLDALAGLHASRMQGSLNGGGWSVVAAPRLLAVLGTVQVPCSCSTAPLPGRPACFSAKEAHMESEKALTQDPRQTRSTRRAARDGVLLLVQKPLTPPVTYS</sequence>
<organism evidence="2 3">
    <name type="scientific">Cordyceps confragosa</name>
    <name type="common">Lecanicillium lecanii</name>
    <dbReference type="NCBI Taxonomy" id="2714763"/>
    <lineage>
        <taxon>Eukaryota</taxon>
        <taxon>Fungi</taxon>
        <taxon>Dikarya</taxon>
        <taxon>Ascomycota</taxon>
        <taxon>Pezizomycotina</taxon>
        <taxon>Sordariomycetes</taxon>
        <taxon>Hypocreomycetidae</taxon>
        <taxon>Hypocreales</taxon>
        <taxon>Cordycipitaceae</taxon>
        <taxon>Akanthomyces</taxon>
    </lineage>
</organism>
<dbReference type="AlphaFoldDB" id="A0A179I3U8"/>
<evidence type="ECO:0000313" key="3">
    <source>
        <dbReference type="Proteomes" id="UP000243081"/>
    </source>
</evidence>
<feature type="region of interest" description="Disordered" evidence="1">
    <location>
        <begin position="23"/>
        <end position="83"/>
    </location>
</feature>
<keyword evidence="3" id="KW-1185">Reference proteome</keyword>
<protein>
    <submittedName>
        <fullName evidence="2">Uncharacterized protein</fullName>
    </submittedName>
</protein>
<evidence type="ECO:0000313" key="2">
    <source>
        <dbReference type="EMBL" id="OAQ97395.1"/>
    </source>
</evidence>
<proteinExistence type="predicted"/>
<name>A0A179I3U8_CORDF</name>
<comment type="caution">
    <text evidence="2">The sequence shown here is derived from an EMBL/GenBank/DDBJ whole genome shotgun (WGS) entry which is preliminary data.</text>
</comment>
<feature type="region of interest" description="Disordered" evidence="1">
    <location>
        <begin position="150"/>
        <end position="170"/>
    </location>
</feature>
<accession>A0A179I3U8</accession>
<dbReference type="EMBL" id="LUKN01003469">
    <property type="protein sequence ID" value="OAQ97395.1"/>
    <property type="molecule type" value="Genomic_DNA"/>
</dbReference>
<evidence type="ECO:0000256" key="1">
    <source>
        <dbReference type="SAM" id="MobiDB-lite"/>
    </source>
</evidence>
<dbReference type="Proteomes" id="UP000243081">
    <property type="component" value="Unassembled WGS sequence"/>
</dbReference>
<reference evidence="2 3" key="1">
    <citation type="submission" date="2016-03" db="EMBL/GenBank/DDBJ databases">
        <title>Fine-scale spatial genetic structure of a fungal parasite of coffee scale insects.</title>
        <authorList>
            <person name="Jackson D."/>
            <person name="Zemenick K.A."/>
            <person name="Malloure B."/>
            <person name="Quandt C.A."/>
            <person name="James T.Y."/>
        </authorList>
    </citation>
    <scope>NUCLEOTIDE SEQUENCE [LARGE SCALE GENOMIC DNA]</scope>
    <source>
        <strain evidence="2 3">UM487</strain>
    </source>
</reference>
<gene>
    <name evidence="2" type="ORF">LLEC1_05656</name>
</gene>